<dbReference type="InterPro" id="IPR036388">
    <property type="entry name" value="WH-like_DNA-bd_sf"/>
</dbReference>
<accession>A0A6H0S5Q2</accession>
<dbReference type="Gene3D" id="1.10.10.10">
    <property type="entry name" value="Winged helix-like DNA-binding domain superfamily/Winged helix DNA-binding domain"/>
    <property type="match status" value="1"/>
</dbReference>
<dbReference type="InterPro" id="IPR050707">
    <property type="entry name" value="HTH_MetabolicPath_Reg"/>
</dbReference>
<dbReference type="KEGG" id="mfre:EXE63_12725"/>
<evidence type="ECO:0000259" key="5">
    <source>
        <dbReference type="PROSITE" id="PS51078"/>
    </source>
</evidence>
<reference evidence="6 7" key="1">
    <citation type="submission" date="2019-04" db="EMBL/GenBank/DDBJ databases">
        <title>Draft, Whole-Genome Sequence of the Anthracene-degrading Mycobacterium frederiksbergense LB501T, Isolated from a Polycyclic Aromatic Hydrocarbon (PAH)-Contaminated Soil.</title>
        <authorList>
            <person name="Augelletti F."/>
        </authorList>
    </citation>
    <scope>NUCLEOTIDE SEQUENCE [LARGE SCALE GENOMIC DNA]</scope>
    <source>
        <strain evidence="6 7">LB 501T</strain>
    </source>
</reference>
<proteinExistence type="predicted"/>
<protein>
    <recommendedName>
        <fullName evidence="8">IclR family transcriptional regulator</fullName>
    </recommendedName>
</protein>
<evidence type="ECO:0000259" key="4">
    <source>
        <dbReference type="PROSITE" id="PS51077"/>
    </source>
</evidence>
<keyword evidence="1" id="KW-0805">Transcription regulation</keyword>
<evidence type="ECO:0000256" key="1">
    <source>
        <dbReference type="ARBA" id="ARBA00023015"/>
    </source>
</evidence>
<gene>
    <name evidence="6" type="ORF">EXE63_12725</name>
</gene>
<keyword evidence="3" id="KW-0804">Transcription</keyword>
<dbReference type="InterPro" id="IPR029016">
    <property type="entry name" value="GAF-like_dom_sf"/>
</dbReference>
<feature type="domain" description="HTH iclR-type" evidence="4">
    <location>
        <begin position="5"/>
        <end position="68"/>
    </location>
</feature>
<dbReference type="EMBL" id="CP038799">
    <property type="protein sequence ID" value="QIV81665.1"/>
    <property type="molecule type" value="Genomic_DNA"/>
</dbReference>
<dbReference type="RefSeq" id="WP_168142263.1">
    <property type="nucleotide sequence ID" value="NZ_CP038799.1"/>
</dbReference>
<dbReference type="SUPFAM" id="SSF55781">
    <property type="entry name" value="GAF domain-like"/>
    <property type="match status" value="1"/>
</dbReference>
<evidence type="ECO:0000313" key="7">
    <source>
        <dbReference type="Proteomes" id="UP000501849"/>
    </source>
</evidence>
<dbReference type="InterPro" id="IPR005471">
    <property type="entry name" value="Tscrpt_reg_IclR_N"/>
</dbReference>
<evidence type="ECO:0008006" key="8">
    <source>
        <dbReference type="Google" id="ProtNLM"/>
    </source>
</evidence>
<sequence length="294" mass="31971">MARRSPQTERLVEMVEYLAADPHREYQLTELARLVNLDAATCHPMLTELTRVGWLVKDRVHKTYRLGPRLISVGASAQASLQIATYARPEMQRVSTETGVPACLFIPSSDDLVIADLTYPDGKDSGHLPLQAGDHIEFGPPLGAVLAAWAGQYTVDTWLRRVEPGPDDPGRTWQILRTIRERRFSVELSPASQAEMRELTDFAIGEVHGSRRAARMIGGQRPVMTPELMLGDIDDAAVYAPLSVSAACFDPGGNPVAALSVLTMAEPRTGRELRDLGASVSAAAGAITARLHGR</sequence>
<dbReference type="Proteomes" id="UP000501849">
    <property type="component" value="Chromosome"/>
</dbReference>
<evidence type="ECO:0000313" key="6">
    <source>
        <dbReference type="EMBL" id="QIV81665.1"/>
    </source>
</evidence>
<dbReference type="PANTHER" id="PTHR30136">
    <property type="entry name" value="HELIX-TURN-HELIX TRANSCRIPTIONAL REGULATOR, ICLR FAMILY"/>
    <property type="match status" value="1"/>
</dbReference>
<dbReference type="InterPro" id="IPR036390">
    <property type="entry name" value="WH_DNA-bd_sf"/>
</dbReference>
<feature type="domain" description="IclR-ED" evidence="5">
    <location>
        <begin position="69"/>
        <end position="293"/>
    </location>
</feature>
<dbReference type="Gene3D" id="3.30.450.40">
    <property type="match status" value="1"/>
</dbReference>
<dbReference type="SMART" id="SM00346">
    <property type="entry name" value="HTH_ICLR"/>
    <property type="match status" value="1"/>
</dbReference>
<dbReference type="GO" id="GO:0003700">
    <property type="term" value="F:DNA-binding transcription factor activity"/>
    <property type="evidence" value="ECO:0007669"/>
    <property type="project" value="TreeGrafter"/>
</dbReference>
<dbReference type="GO" id="GO:0045892">
    <property type="term" value="P:negative regulation of DNA-templated transcription"/>
    <property type="evidence" value="ECO:0007669"/>
    <property type="project" value="TreeGrafter"/>
</dbReference>
<dbReference type="PROSITE" id="PS51077">
    <property type="entry name" value="HTH_ICLR"/>
    <property type="match status" value="1"/>
</dbReference>
<dbReference type="GO" id="GO:0003677">
    <property type="term" value="F:DNA binding"/>
    <property type="evidence" value="ECO:0007669"/>
    <property type="project" value="UniProtKB-KW"/>
</dbReference>
<keyword evidence="2" id="KW-0238">DNA-binding</keyword>
<evidence type="ECO:0000256" key="2">
    <source>
        <dbReference type="ARBA" id="ARBA00023125"/>
    </source>
</evidence>
<dbReference type="Pfam" id="PF09339">
    <property type="entry name" value="HTH_IclR"/>
    <property type="match status" value="1"/>
</dbReference>
<organism evidence="6 7">
    <name type="scientific">Mycolicibacterium frederiksbergense</name>
    <dbReference type="NCBI Taxonomy" id="117567"/>
    <lineage>
        <taxon>Bacteria</taxon>
        <taxon>Bacillati</taxon>
        <taxon>Actinomycetota</taxon>
        <taxon>Actinomycetes</taxon>
        <taxon>Mycobacteriales</taxon>
        <taxon>Mycobacteriaceae</taxon>
        <taxon>Mycolicibacterium</taxon>
    </lineage>
</organism>
<dbReference type="InterPro" id="IPR014757">
    <property type="entry name" value="Tscrpt_reg_IclR_C"/>
</dbReference>
<keyword evidence="7" id="KW-1185">Reference proteome</keyword>
<evidence type="ECO:0000256" key="3">
    <source>
        <dbReference type="ARBA" id="ARBA00023163"/>
    </source>
</evidence>
<dbReference type="AlphaFoldDB" id="A0A6H0S5Q2"/>
<dbReference type="PANTHER" id="PTHR30136:SF35">
    <property type="entry name" value="HTH-TYPE TRANSCRIPTIONAL REGULATOR RV1719"/>
    <property type="match status" value="1"/>
</dbReference>
<dbReference type="SUPFAM" id="SSF46785">
    <property type="entry name" value="Winged helix' DNA-binding domain"/>
    <property type="match status" value="1"/>
</dbReference>
<name>A0A6H0S5Q2_9MYCO</name>
<dbReference type="PROSITE" id="PS51078">
    <property type="entry name" value="ICLR_ED"/>
    <property type="match status" value="1"/>
</dbReference>